<dbReference type="EMBL" id="JABEXW010000091">
    <property type="protein sequence ID" value="KAF4971525.1"/>
    <property type="molecule type" value="Genomic_DNA"/>
</dbReference>
<feature type="compositionally biased region" description="Polar residues" evidence="1">
    <location>
        <begin position="119"/>
        <end position="142"/>
    </location>
</feature>
<accession>A0A8H4XEK7</accession>
<dbReference type="AlphaFoldDB" id="A0A8H4XEK7"/>
<proteinExistence type="predicted"/>
<evidence type="ECO:0000313" key="3">
    <source>
        <dbReference type="EMBL" id="KAF4971525.1"/>
    </source>
</evidence>
<feature type="region of interest" description="Disordered" evidence="1">
    <location>
        <begin position="214"/>
        <end position="238"/>
    </location>
</feature>
<comment type="caution">
    <text evidence="3">The sequence shown here is derived from an EMBL/GenBank/DDBJ whole genome shotgun (WGS) entry which is preliminary data.</text>
</comment>
<dbReference type="Pfam" id="PF20516">
    <property type="entry name" value="PDDEXK_12"/>
    <property type="match status" value="1"/>
</dbReference>
<keyword evidence="4" id="KW-1185">Reference proteome</keyword>
<organism evidence="3 4">
    <name type="scientific">Fusarium sarcochroum</name>
    <dbReference type="NCBI Taxonomy" id="1208366"/>
    <lineage>
        <taxon>Eukaryota</taxon>
        <taxon>Fungi</taxon>
        <taxon>Dikarya</taxon>
        <taxon>Ascomycota</taxon>
        <taxon>Pezizomycotina</taxon>
        <taxon>Sordariomycetes</taxon>
        <taxon>Hypocreomycetidae</taxon>
        <taxon>Hypocreales</taxon>
        <taxon>Nectriaceae</taxon>
        <taxon>Fusarium</taxon>
        <taxon>Fusarium lateritium species complex</taxon>
    </lineage>
</organism>
<feature type="compositionally biased region" description="Polar residues" evidence="1">
    <location>
        <begin position="215"/>
        <end position="234"/>
    </location>
</feature>
<reference evidence="3" key="1">
    <citation type="journal article" date="2020" name="BMC Genomics">
        <title>Correction to: Identification and distribution of gene clusters required for synthesis of sphingolipid metabolism inhibitors in diverse species of the filamentous fungus Fusarium.</title>
        <authorList>
            <person name="Kim H.S."/>
            <person name="Lohmar J.M."/>
            <person name="Busman M."/>
            <person name="Brown D.W."/>
            <person name="Naumann T.A."/>
            <person name="Divon H.H."/>
            <person name="Lysoe E."/>
            <person name="Uhlig S."/>
            <person name="Proctor R.H."/>
        </authorList>
    </citation>
    <scope>NUCLEOTIDE SEQUENCE</scope>
    <source>
        <strain evidence="3">NRRL 20472</strain>
    </source>
</reference>
<reference evidence="3" key="2">
    <citation type="submission" date="2020-05" db="EMBL/GenBank/DDBJ databases">
        <authorList>
            <person name="Kim H.-S."/>
            <person name="Proctor R.H."/>
            <person name="Brown D.W."/>
        </authorList>
    </citation>
    <scope>NUCLEOTIDE SEQUENCE</scope>
    <source>
        <strain evidence="3">NRRL 20472</strain>
    </source>
</reference>
<dbReference type="InterPro" id="IPR046797">
    <property type="entry name" value="PDDEXK_12"/>
</dbReference>
<evidence type="ECO:0000313" key="4">
    <source>
        <dbReference type="Proteomes" id="UP000622797"/>
    </source>
</evidence>
<gene>
    <name evidence="3" type="ORF">FSARC_1661</name>
</gene>
<feature type="region of interest" description="Disordered" evidence="1">
    <location>
        <begin position="87"/>
        <end position="142"/>
    </location>
</feature>
<evidence type="ECO:0000256" key="1">
    <source>
        <dbReference type="SAM" id="MobiDB-lite"/>
    </source>
</evidence>
<dbReference type="OrthoDB" id="4161186at2759"/>
<feature type="domain" description="PD-(D/E)XK nuclease-like" evidence="2">
    <location>
        <begin position="230"/>
        <end position="442"/>
    </location>
</feature>
<feature type="compositionally biased region" description="Polar residues" evidence="1">
    <location>
        <begin position="49"/>
        <end position="59"/>
    </location>
</feature>
<evidence type="ECO:0000259" key="2">
    <source>
        <dbReference type="Pfam" id="PF20516"/>
    </source>
</evidence>
<feature type="region of interest" description="Disordered" evidence="1">
    <location>
        <begin position="16"/>
        <end position="59"/>
    </location>
</feature>
<protein>
    <recommendedName>
        <fullName evidence="2">PD-(D/E)XK nuclease-like domain-containing protein</fullName>
    </recommendedName>
</protein>
<name>A0A8H4XEK7_9HYPO</name>
<dbReference type="Proteomes" id="UP000622797">
    <property type="component" value="Unassembled WGS sequence"/>
</dbReference>
<sequence length="498" mass="54844">MSTASKTILDWLDDLPDDLISNDTLSTPQEHVPSKKRLRPGSRAPLSPPTSQSGRDQHASIQTKLVLNMSLSTPSNKRRKLVADAAPATNTPYHNDNDNDNDNDETPTQPRRAARSLRGSDTSSLSYKSSRASNHSSPSKMLSSLALNPAGLDRKQLDLDDPDVPGALVRFCIEMDSLSSGNCVVPAYLKPEISKLKSSTPSFMLFHPGVFDDSSGPTVTPDTSIESPSTSPLDSQPKPMLDEILQLVGDAKDCHSTEQDEAGWNNLVHTPLLRSVFYGRSARGLQLDGFSPCTSANILSDYRIDNYHSKRVDYVFQLNPSKDDNQPATIEAVKKLRTSLNDDSINHTSSPSLRAYPISVSIETKRSGDSETKAQLQMGNWQMAQWRHLSKLAGDDLKKLPFIPGMFIHGHAWKFVASTYHNGKTVIAGVRRLRAWALEVFWPWYKAHPAHIVGLAAQDLEITTQPHSSCSLELRATMKQPSLLLRPDQGAYSGPRSS</sequence>